<evidence type="ECO:0000313" key="2">
    <source>
        <dbReference type="Proteomes" id="UP000492821"/>
    </source>
</evidence>
<keyword evidence="2" id="KW-1185">Reference proteome</keyword>
<protein>
    <submittedName>
        <fullName evidence="3">Uncharacterized protein</fullName>
    </submittedName>
</protein>
<feature type="chain" id="PRO_5028867878" evidence="1">
    <location>
        <begin position="19"/>
        <end position="152"/>
    </location>
</feature>
<reference evidence="3" key="2">
    <citation type="submission" date="2020-10" db="UniProtKB">
        <authorList>
            <consortium name="WormBaseParasite"/>
        </authorList>
    </citation>
    <scope>IDENTIFICATION</scope>
</reference>
<dbReference type="WBParaSite" id="Pan_g16754.t1">
    <property type="protein sequence ID" value="Pan_g16754.t1"/>
    <property type="gene ID" value="Pan_g16754"/>
</dbReference>
<evidence type="ECO:0000256" key="1">
    <source>
        <dbReference type="SAM" id="SignalP"/>
    </source>
</evidence>
<organism evidence="2 3">
    <name type="scientific">Panagrellus redivivus</name>
    <name type="common">Microworm</name>
    <dbReference type="NCBI Taxonomy" id="6233"/>
    <lineage>
        <taxon>Eukaryota</taxon>
        <taxon>Metazoa</taxon>
        <taxon>Ecdysozoa</taxon>
        <taxon>Nematoda</taxon>
        <taxon>Chromadorea</taxon>
        <taxon>Rhabditida</taxon>
        <taxon>Tylenchina</taxon>
        <taxon>Panagrolaimomorpha</taxon>
        <taxon>Panagrolaimoidea</taxon>
        <taxon>Panagrolaimidae</taxon>
        <taxon>Panagrellus</taxon>
    </lineage>
</organism>
<proteinExistence type="predicted"/>
<sequence length="152" mass="17424">MNLLCLLVFLAAANIATSTQYFRIKATVSVGSDPFNGKADMYIYMRSFVPLIMDDTEQKYFRSFPIVNGVLDVTIEHENTHKTFNIGAYRLTINFDHICPHPAIRRIYSTEKHQAQDYNFNGQKVGAQENPWELTHLDLIEFCMAGVSFPRP</sequence>
<dbReference type="AlphaFoldDB" id="A0A7E4V691"/>
<feature type="signal peptide" evidence="1">
    <location>
        <begin position="1"/>
        <end position="18"/>
    </location>
</feature>
<name>A0A7E4V691_PANRE</name>
<accession>A0A7E4V691</accession>
<reference evidence="2" key="1">
    <citation type="journal article" date="2013" name="Genetics">
        <title>The draft genome and transcriptome of Panagrellus redivivus are shaped by the harsh demands of a free-living lifestyle.</title>
        <authorList>
            <person name="Srinivasan J."/>
            <person name="Dillman A.R."/>
            <person name="Macchietto M.G."/>
            <person name="Heikkinen L."/>
            <person name="Lakso M."/>
            <person name="Fracchia K.M."/>
            <person name="Antoshechkin I."/>
            <person name="Mortazavi A."/>
            <person name="Wong G."/>
            <person name="Sternberg P.W."/>
        </authorList>
    </citation>
    <scope>NUCLEOTIDE SEQUENCE [LARGE SCALE GENOMIC DNA]</scope>
    <source>
        <strain evidence="2">MT8872</strain>
    </source>
</reference>
<dbReference type="Proteomes" id="UP000492821">
    <property type="component" value="Unassembled WGS sequence"/>
</dbReference>
<keyword evidence="1" id="KW-0732">Signal</keyword>
<evidence type="ECO:0000313" key="3">
    <source>
        <dbReference type="WBParaSite" id="Pan_g16754.t1"/>
    </source>
</evidence>